<dbReference type="AlphaFoldDB" id="A0A9W8RF63"/>
<dbReference type="EMBL" id="JAOQAV010000003">
    <property type="protein sequence ID" value="KAJ4195553.1"/>
    <property type="molecule type" value="Genomic_DNA"/>
</dbReference>
<organism evidence="1 2">
    <name type="scientific">Fusarium falciforme</name>
    <dbReference type="NCBI Taxonomy" id="195108"/>
    <lineage>
        <taxon>Eukaryota</taxon>
        <taxon>Fungi</taxon>
        <taxon>Dikarya</taxon>
        <taxon>Ascomycota</taxon>
        <taxon>Pezizomycotina</taxon>
        <taxon>Sordariomycetes</taxon>
        <taxon>Hypocreomycetidae</taxon>
        <taxon>Hypocreales</taxon>
        <taxon>Nectriaceae</taxon>
        <taxon>Fusarium</taxon>
        <taxon>Fusarium solani species complex</taxon>
    </lineage>
</organism>
<protein>
    <submittedName>
        <fullName evidence="1">Uncharacterized protein</fullName>
    </submittedName>
</protein>
<name>A0A9W8RF63_9HYPO</name>
<evidence type="ECO:0000313" key="2">
    <source>
        <dbReference type="Proteomes" id="UP001152087"/>
    </source>
</evidence>
<gene>
    <name evidence="1" type="ORF">NW755_001714</name>
</gene>
<comment type="caution">
    <text evidence="1">The sequence shown here is derived from an EMBL/GenBank/DDBJ whole genome shotgun (WGS) entry which is preliminary data.</text>
</comment>
<sequence length="101" mass="11003">MLVEPGPANAWPHPVSSPRLVTDGISNLQAHFSLNSDCRHSSNEKHVSGMTMATPEAIALSIWWLSDIGGNGGPDLEGRNTQSRSRIRELAREVELATRSE</sequence>
<dbReference type="Proteomes" id="UP001152087">
    <property type="component" value="Unassembled WGS sequence"/>
</dbReference>
<evidence type="ECO:0000313" key="1">
    <source>
        <dbReference type="EMBL" id="KAJ4195553.1"/>
    </source>
</evidence>
<reference evidence="1" key="1">
    <citation type="submission" date="2022-09" db="EMBL/GenBank/DDBJ databases">
        <title>Fusarium specimens isolated from Avocado Roots.</title>
        <authorList>
            <person name="Stajich J."/>
            <person name="Roper C."/>
            <person name="Heimlech-Rivalta G."/>
        </authorList>
    </citation>
    <scope>NUCLEOTIDE SEQUENCE</scope>
    <source>
        <strain evidence="1">A02</strain>
    </source>
</reference>
<accession>A0A9W8RF63</accession>
<keyword evidence="2" id="KW-1185">Reference proteome</keyword>
<proteinExistence type="predicted"/>